<evidence type="ECO:0000256" key="7">
    <source>
        <dbReference type="ARBA" id="ARBA00022839"/>
    </source>
</evidence>
<keyword evidence="9 15" id="KW-0460">Magnesium</keyword>
<evidence type="ECO:0000256" key="11">
    <source>
        <dbReference type="ARBA" id="ARBA00023204"/>
    </source>
</evidence>
<comment type="domain">
    <text evidence="15">The C-terminal domain has nuclease activity and interacts with RecD. It interacts with RecA, facilitating its loading onto ssDNA.</text>
</comment>
<feature type="active site" description="For nuclease activity" evidence="15">
    <location>
        <position position="1002"/>
    </location>
</feature>
<organism evidence="20 21">
    <name type="scientific">Rhodococcoides corynebacterioides</name>
    <dbReference type="NCBI Taxonomy" id="53972"/>
    <lineage>
        <taxon>Bacteria</taxon>
        <taxon>Bacillati</taxon>
        <taxon>Actinomycetota</taxon>
        <taxon>Actinomycetes</taxon>
        <taxon>Mycobacteriales</taxon>
        <taxon>Nocardiaceae</taxon>
        <taxon>Rhodococcoides</taxon>
    </lineage>
</organism>
<evidence type="ECO:0000256" key="14">
    <source>
        <dbReference type="ARBA" id="ARBA00048988"/>
    </source>
</evidence>
<evidence type="ECO:0000259" key="18">
    <source>
        <dbReference type="PROSITE" id="PS51198"/>
    </source>
</evidence>
<feature type="domain" description="UvrD-like helicase C-terminal" evidence="19">
    <location>
        <begin position="360"/>
        <end position="627"/>
    </location>
</feature>
<dbReference type="PANTHER" id="PTHR11070">
    <property type="entry name" value="UVRD / RECB / PCRA DNA HELICASE FAMILY MEMBER"/>
    <property type="match status" value="1"/>
</dbReference>
<protein>
    <recommendedName>
        <fullName evidence="15">RecBCD enzyme subunit RecB</fullName>
        <ecNumber evidence="15">3.1.11.5</ecNumber>
        <ecNumber evidence="15">5.6.2.4</ecNumber>
    </recommendedName>
    <alternativeName>
        <fullName evidence="15">DNA 3'-5' helicase subunit RecB</fullName>
    </alternativeName>
    <alternativeName>
        <fullName evidence="15">Exonuclease V subunit RecB</fullName>
        <shortName evidence="15">ExoV subunit RecB</shortName>
    </alternativeName>
    <alternativeName>
        <fullName evidence="15">Helicase/nuclease RecBCD subunit RecB</fullName>
    </alternativeName>
</protein>
<comment type="function">
    <text evidence="15">A helicase/nuclease that prepares dsDNA breaks (DSB) for recombinational DNA repair. Binds to DSBs and unwinds DNA via a highly rapid and processive ATP-dependent bidirectional helicase activity. Unwinds dsDNA until it encounters a Chi (crossover hotspot instigator) sequence from the 3' direction. Cuts ssDNA a few nucleotides 3' to the Chi site. The properties and activities of the enzyme are changed at Chi. The Chi-altered holoenzyme produces a long 3'-ssDNA overhang and facilitates RecA-binding to the ssDNA for homologous DNA recombination and repair. Holoenzyme degrades any linearized DNA that is unable to undergo homologous recombination. In the holoenzyme this subunit contributes ATPase, 3'-5' helicase, exonuclease activity and loads RecA onto ssDNA.</text>
</comment>
<evidence type="ECO:0000256" key="12">
    <source>
        <dbReference type="ARBA" id="ARBA00023235"/>
    </source>
</evidence>
<sequence length="1104" mass="118529">MSTFDLTGPLPLGTTVLEASAGTGKTYAIVGLAARYVAEGVTDIAGVLLVTFSKGATRELRERTRARFAEVAAALADPSAARAGGDELIALLADVDDDEVVLRRTRLLTALSEFDAGTIATTHSFCQRMLDGLGIAGEREPDATFVESVDHLVDDVVDDLYLRRYSTEVGSPPLTVAQARTVARAAVSDRRAVLSPDAPDDTAAGQRVGLAREAREETERRKRRLGVRDFDDLLELLHGVLSDETHGPAACARVREKFTVVLVDEFQDTDPLQWSILRRAFHGHCTLVLVGDPKQAIYAFRGAEVLSYLDAVAVADRHLALTTNWRSDAAVIGSLAHLYEGAALGHPDIVVTPVTASHREPRLLAAATRDPLPPVRLRVFGRTGSGPLNNKGLPAAEKVRLRIADDVARDIVALLDGDATLTVGGVSPRPVAPGDIAVLVRSGRQAEQVRSALERAGVPSVLYSGSSVFATESAVHWLELLQALEQPHRADVVRRAALTPLLGWSARSLDEGGDAATSALSARCREWSALVTGVGFAAMVENLTGSTELQKRLLATESGERDLTDLRHVAQLVQRESLEGGHGVTSLTRWLADRIQDPTSGAVADRSRRLDSDAEAVQVATVHAMKGLEFPVVYVPFAWGAAGSFDPDTLLFHDDEGARVRDVGGPTTPGYRERKQRHDEEAAGEEMRLLYVALTRAQCRLVLWWAPTAITAASPLHRLLFGRVPGIAEPESTVRLQDDASAAATLQSRCGSAIVVEAVQDVTVVARPARTSERSGGALAVAHFGRRLDTAWRRTSYSALTAGAHDQPVEVVESEDPILGDEPVEDPFAAGVGAGAPSLMNGLPAGAAFGTLVHEILEYVDTSVDDLPAEVQRRCVEAVSAHGADIDADHLSRALTAVLRTPLDFGAAGTGTLAEVHPSNRLAEMDFEIPLSGGDHAATAHVTVHAVADLVADHLASDDVLAAYPQRMRRLDDRTLRGYLTGSVDTVLRVGSSDDSRYVVVDYKTNRIRSGDLTVDDFTIEDMAGEMMESHYPLQALLYSVALHRYLRWRRPGYDPRVHLGGVQYHFVRGMIGPDTPPGRGVFSWAPSPDLVTGLSDLLAGVRS</sequence>
<feature type="binding site" evidence="16">
    <location>
        <begin position="19"/>
        <end position="26"/>
    </location>
    <ligand>
        <name>ATP</name>
        <dbReference type="ChEBI" id="CHEBI:30616"/>
    </ligand>
</feature>
<dbReference type="EC" id="5.6.2.4" evidence="15"/>
<dbReference type="Pfam" id="PF13361">
    <property type="entry name" value="UvrD_C"/>
    <property type="match status" value="1"/>
</dbReference>
<dbReference type="InterPro" id="IPR000212">
    <property type="entry name" value="DNA_helicase_UvrD/REP"/>
</dbReference>
<evidence type="ECO:0000259" key="19">
    <source>
        <dbReference type="PROSITE" id="PS51217"/>
    </source>
</evidence>
<keyword evidence="11 15" id="KW-0234">DNA repair</keyword>
<evidence type="ECO:0000256" key="8">
    <source>
        <dbReference type="ARBA" id="ARBA00022840"/>
    </source>
</evidence>
<dbReference type="PROSITE" id="PS51217">
    <property type="entry name" value="UVRD_HELICASE_CTER"/>
    <property type="match status" value="1"/>
</dbReference>
<comment type="catalytic activity">
    <reaction evidence="13 15">
        <text>Couples ATP hydrolysis with the unwinding of duplex DNA by translocating in the 3'-5' direction.</text>
        <dbReference type="EC" id="5.6.2.4"/>
    </reaction>
</comment>
<feature type="binding site" evidence="15">
    <location>
        <position position="985"/>
    </location>
    <ligand>
        <name>Mg(2+)</name>
        <dbReference type="ChEBI" id="CHEBI:18420"/>
    </ligand>
</feature>
<dbReference type="EC" id="3.1.11.5" evidence="15"/>
<dbReference type="Gene3D" id="1.10.486.10">
    <property type="entry name" value="PCRA, domain 4"/>
    <property type="match status" value="1"/>
</dbReference>
<evidence type="ECO:0000256" key="17">
    <source>
        <dbReference type="SAM" id="MobiDB-lite"/>
    </source>
</evidence>
<name>A0ABS2KUY8_9NOCA</name>
<dbReference type="InterPro" id="IPR011604">
    <property type="entry name" value="PDDEXK-like_dom_sf"/>
</dbReference>
<evidence type="ECO:0000256" key="2">
    <source>
        <dbReference type="ARBA" id="ARBA00022723"/>
    </source>
</evidence>
<evidence type="ECO:0000256" key="13">
    <source>
        <dbReference type="ARBA" id="ARBA00034617"/>
    </source>
</evidence>
<dbReference type="InterPro" id="IPR004586">
    <property type="entry name" value="RecB"/>
</dbReference>
<evidence type="ECO:0000313" key="21">
    <source>
        <dbReference type="Proteomes" id="UP000703038"/>
    </source>
</evidence>
<comment type="subunit">
    <text evidence="15">Heterotrimer of RecB, RecC and RecD. All subunits contribute to DNA-binding. Interacts with RecA.</text>
</comment>
<proteinExistence type="inferred from homology"/>
<dbReference type="SUPFAM" id="SSF52980">
    <property type="entry name" value="Restriction endonuclease-like"/>
    <property type="match status" value="1"/>
</dbReference>
<dbReference type="Pfam" id="PF12705">
    <property type="entry name" value="PDDEXK_1"/>
    <property type="match status" value="1"/>
</dbReference>
<evidence type="ECO:0000256" key="1">
    <source>
        <dbReference type="ARBA" id="ARBA00022722"/>
    </source>
</evidence>
<dbReference type="Pfam" id="PF00580">
    <property type="entry name" value="UvrD-helicase"/>
    <property type="match status" value="1"/>
</dbReference>
<comment type="similarity">
    <text evidence="15">Belongs to the helicase family. UvrD subfamily.</text>
</comment>
<keyword evidence="10 15" id="KW-0238">DNA-binding</keyword>
<dbReference type="EMBL" id="JAFBBK010000001">
    <property type="protein sequence ID" value="MBM7415713.1"/>
    <property type="molecule type" value="Genomic_DNA"/>
</dbReference>
<feature type="binding site" evidence="15">
    <location>
        <position position="1002"/>
    </location>
    <ligand>
        <name>Mg(2+)</name>
        <dbReference type="ChEBI" id="CHEBI:18420"/>
    </ligand>
</feature>
<keyword evidence="21" id="KW-1185">Reference proteome</keyword>
<feature type="binding site" evidence="15">
    <location>
        <position position="854"/>
    </location>
    <ligand>
        <name>Mg(2+)</name>
        <dbReference type="ChEBI" id="CHEBI:18420"/>
    </ligand>
</feature>
<comment type="catalytic activity">
    <reaction evidence="15">
        <text>Exonucleolytic cleavage (in the presence of ATP) in either 5'- to 3'- or 3'- to 5'-direction to yield 5'-phosphooligonucleotides.</text>
        <dbReference type="EC" id="3.1.11.5"/>
    </reaction>
</comment>
<comment type="cofactor">
    <cofactor evidence="15">
        <name>Mg(2+)</name>
        <dbReference type="ChEBI" id="CHEBI:18420"/>
    </cofactor>
    <text evidence="15">Binds 1 Mg(2+) ion per subunit.</text>
</comment>
<keyword evidence="5 15" id="KW-0378">Hydrolase</keyword>
<feature type="region of interest" description="Nuclease activity, interacts with RecD and RecA" evidence="15">
    <location>
        <begin position="791"/>
        <end position="1104"/>
    </location>
</feature>
<feature type="domain" description="UvrD-like helicase ATP-binding" evidence="18">
    <location>
        <begin position="1"/>
        <end position="328"/>
    </location>
</feature>
<keyword evidence="12 15" id="KW-0413">Isomerase</keyword>
<keyword evidence="2 15" id="KW-0479">Metal-binding</keyword>
<dbReference type="GO" id="GO:0008854">
    <property type="term" value="F:exodeoxyribonuclease V activity"/>
    <property type="evidence" value="ECO:0007669"/>
    <property type="project" value="UniProtKB-EC"/>
</dbReference>
<evidence type="ECO:0000313" key="20">
    <source>
        <dbReference type="EMBL" id="MBM7415713.1"/>
    </source>
</evidence>
<dbReference type="InterPro" id="IPR011335">
    <property type="entry name" value="Restrct_endonuc-II-like"/>
</dbReference>
<evidence type="ECO:0000256" key="3">
    <source>
        <dbReference type="ARBA" id="ARBA00022741"/>
    </source>
</evidence>
<feature type="region of interest" description="Disordered" evidence="17">
    <location>
        <begin position="193"/>
        <end position="215"/>
    </location>
</feature>
<dbReference type="CDD" id="cd22352">
    <property type="entry name" value="RecB_C-like"/>
    <property type="match status" value="1"/>
</dbReference>
<evidence type="ECO:0000256" key="4">
    <source>
        <dbReference type="ARBA" id="ARBA00022763"/>
    </source>
</evidence>
<dbReference type="Gene3D" id="3.40.50.300">
    <property type="entry name" value="P-loop containing nucleotide triphosphate hydrolases"/>
    <property type="match status" value="2"/>
</dbReference>
<keyword evidence="4 15" id="KW-0227">DNA damage</keyword>
<dbReference type="RefSeq" id="WP_204868702.1">
    <property type="nucleotide sequence ID" value="NZ_JAFBBK010000001.1"/>
</dbReference>
<comment type="catalytic activity">
    <reaction evidence="14 15">
        <text>ATP + H2O = ADP + phosphate + H(+)</text>
        <dbReference type="Rhea" id="RHEA:13065"/>
        <dbReference type="ChEBI" id="CHEBI:15377"/>
        <dbReference type="ChEBI" id="CHEBI:15378"/>
        <dbReference type="ChEBI" id="CHEBI:30616"/>
        <dbReference type="ChEBI" id="CHEBI:43474"/>
        <dbReference type="ChEBI" id="CHEBI:456216"/>
        <dbReference type="EC" id="5.6.2.4"/>
    </reaction>
</comment>
<evidence type="ECO:0000256" key="10">
    <source>
        <dbReference type="ARBA" id="ARBA00023125"/>
    </source>
</evidence>
<evidence type="ECO:0000256" key="9">
    <source>
        <dbReference type="ARBA" id="ARBA00022842"/>
    </source>
</evidence>
<dbReference type="SUPFAM" id="SSF52540">
    <property type="entry name" value="P-loop containing nucleoside triphosphate hydrolases"/>
    <property type="match status" value="1"/>
</dbReference>
<dbReference type="CDD" id="cd17932">
    <property type="entry name" value="DEXQc_UvrD"/>
    <property type="match status" value="1"/>
</dbReference>
<evidence type="ECO:0000256" key="16">
    <source>
        <dbReference type="PROSITE-ProRule" id="PRU00560"/>
    </source>
</evidence>
<dbReference type="InterPro" id="IPR014016">
    <property type="entry name" value="UvrD-like_ATP-bd"/>
</dbReference>
<keyword evidence="7 15" id="KW-0269">Exonuclease</keyword>
<evidence type="ECO:0000256" key="15">
    <source>
        <dbReference type="HAMAP-Rule" id="MF_01485"/>
    </source>
</evidence>
<dbReference type="InterPro" id="IPR014017">
    <property type="entry name" value="DNA_helicase_UvrD-like_C"/>
</dbReference>
<reference evidence="20 21" key="1">
    <citation type="submission" date="2021-01" db="EMBL/GenBank/DDBJ databases">
        <title>Genomics of switchgrass bacterial isolates.</title>
        <authorList>
            <person name="Shade A."/>
        </authorList>
    </citation>
    <scope>NUCLEOTIDE SEQUENCE [LARGE SCALE GENOMIC DNA]</scope>
    <source>
        <strain evidence="20 21">PvP111</strain>
    </source>
</reference>
<dbReference type="Gene3D" id="3.90.320.10">
    <property type="match status" value="1"/>
</dbReference>
<accession>A0ABS2KUY8</accession>
<keyword evidence="1 15" id="KW-0540">Nuclease</keyword>
<evidence type="ECO:0000256" key="6">
    <source>
        <dbReference type="ARBA" id="ARBA00022806"/>
    </source>
</evidence>
<keyword evidence="8 15" id="KW-0067">ATP-binding</keyword>
<dbReference type="HAMAP" id="MF_01485">
    <property type="entry name" value="RecB"/>
    <property type="match status" value="1"/>
</dbReference>
<comment type="domain">
    <text evidence="15">The N-terminal DNA-binding domain is a ssDNA-dependent ATPase and has ATP-dependent 3'-5' helicase function. This domain interacts with RecC.</text>
</comment>
<comment type="caution">
    <text evidence="20">The sequence shown here is derived from an EMBL/GenBank/DDBJ whole genome shotgun (WGS) entry which is preliminary data.</text>
</comment>
<dbReference type="InterPro" id="IPR027417">
    <property type="entry name" value="P-loop_NTPase"/>
</dbReference>
<keyword evidence="6 15" id="KW-0347">Helicase</keyword>
<gene>
    <name evidence="15" type="primary">recB</name>
    <name evidence="20" type="ORF">JOE42_002446</name>
</gene>
<comment type="miscellaneous">
    <text evidence="15">In the RecBCD complex, RecB has a slow 3'-5' helicase, an exonuclease activity and loads RecA onto ssDNA, RecD has a fast 5'-3' helicase activity, while RecC stimulates the ATPase and processivity of the RecB helicase and contributes to recognition of the Chi site.</text>
</comment>
<dbReference type="PROSITE" id="PS51198">
    <property type="entry name" value="UVRD_HELICASE_ATP_BIND"/>
    <property type="match status" value="1"/>
</dbReference>
<dbReference type="Proteomes" id="UP000703038">
    <property type="component" value="Unassembled WGS sequence"/>
</dbReference>
<evidence type="ECO:0000256" key="5">
    <source>
        <dbReference type="ARBA" id="ARBA00022801"/>
    </source>
</evidence>
<dbReference type="InterPro" id="IPR038726">
    <property type="entry name" value="PDDEXK_AddAB-type"/>
</dbReference>
<feature type="region of interest" description="DNA-binding and helicase activity, interacts with RecC" evidence="15">
    <location>
        <begin position="1"/>
        <end position="756"/>
    </location>
</feature>
<keyword evidence="3 15" id="KW-0547">Nucleotide-binding</keyword>
<dbReference type="PANTHER" id="PTHR11070:SF23">
    <property type="entry name" value="RECBCD ENZYME SUBUNIT RECB"/>
    <property type="match status" value="1"/>
</dbReference>